<dbReference type="GO" id="GO:0033549">
    <property type="term" value="F:MAP kinase phosphatase activity"/>
    <property type="evidence" value="ECO:0007669"/>
    <property type="project" value="TreeGrafter"/>
</dbReference>
<dbReference type="Gene3D" id="3.90.190.10">
    <property type="entry name" value="Protein tyrosine phosphatase superfamily"/>
    <property type="match status" value="1"/>
</dbReference>
<dbReference type="InterPro" id="IPR029021">
    <property type="entry name" value="Prot-tyrosine_phosphatase-like"/>
</dbReference>
<feature type="domain" description="Tyrosine-protein phosphatase" evidence="3">
    <location>
        <begin position="132"/>
        <end position="280"/>
    </location>
</feature>
<protein>
    <submittedName>
        <fullName evidence="5">DUS27 phosphatase</fullName>
    </submittedName>
</protein>
<feature type="compositionally biased region" description="Basic and acidic residues" evidence="2">
    <location>
        <begin position="951"/>
        <end position="967"/>
    </location>
</feature>
<dbReference type="PANTHER" id="PTHR45682:SF4">
    <property type="entry name" value="SERINE_THREONINE_TYROSINE-INTERACTING-LIKE PROTEIN 2"/>
    <property type="match status" value="1"/>
</dbReference>
<dbReference type="Proteomes" id="UP000583496">
    <property type="component" value="Unassembled WGS sequence"/>
</dbReference>
<feature type="compositionally biased region" description="Basic and acidic residues" evidence="2">
    <location>
        <begin position="1070"/>
        <end position="1083"/>
    </location>
</feature>
<evidence type="ECO:0000256" key="1">
    <source>
        <dbReference type="ARBA" id="ARBA00008601"/>
    </source>
</evidence>
<feature type="non-terminal residue" evidence="5">
    <location>
        <position position="1"/>
    </location>
</feature>
<feature type="region of interest" description="Disordered" evidence="2">
    <location>
        <begin position="282"/>
        <end position="339"/>
    </location>
</feature>
<feature type="region of interest" description="Disordered" evidence="2">
    <location>
        <begin position="1"/>
        <end position="23"/>
    </location>
</feature>
<dbReference type="PRINTS" id="PR01909">
    <property type="entry name" value="ADSPHPHTASEA"/>
</dbReference>
<feature type="region of interest" description="Disordered" evidence="2">
    <location>
        <begin position="684"/>
        <end position="723"/>
    </location>
</feature>
<comment type="caution">
    <text evidence="5">The sequence shown here is derived from an EMBL/GenBank/DDBJ whole genome shotgun (WGS) entry which is preliminary data.</text>
</comment>
<evidence type="ECO:0000256" key="2">
    <source>
        <dbReference type="SAM" id="MobiDB-lite"/>
    </source>
</evidence>
<evidence type="ECO:0000313" key="5">
    <source>
        <dbReference type="EMBL" id="NXS27496.1"/>
    </source>
</evidence>
<gene>
    <name evidence="5" type="primary">Dusp27</name>
    <name evidence="5" type="ORF">POSRUF_R06642</name>
</gene>
<dbReference type="PROSITE" id="PS50056">
    <property type="entry name" value="TYR_PHOSPHATASE_2"/>
    <property type="match status" value="1"/>
</dbReference>
<accession>A0A7L2T2D6</accession>
<dbReference type="AlphaFoldDB" id="A0A7L2T2D6"/>
<feature type="compositionally biased region" description="Acidic residues" evidence="2">
    <location>
        <begin position="9"/>
        <end position="19"/>
    </location>
</feature>
<evidence type="ECO:0000259" key="4">
    <source>
        <dbReference type="PROSITE" id="PS50056"/>
    </source>
</evidence>
<comment type="similarity">
    <text evidence="1">Belongs to the protein-tyrosine phosphatase family. Non-receptor class dual specificity subfamily.</text>
</comment>
<feature type="compositionally biased region" description="Polar residues" evidence="2">
    <location>
        <begin position="293"/>
        <end position="308"/>
    </location>
</feature>
<dbReference type="EMBL" id="VYZT01008965">
    <property type="protein sequence ID" value="NXS27496.1"/>
    <property type="molecule type" value="Genomic_DNA"/>
</dbReference>
<feature type="compositionally biased region" description="Polar residues" evidence="2">
    <location>
        <begin position="995"/>
        <end position="1016"/>
    </location>
</feature>
<organism evidence="5 6">
    <name type="scientific">Pomatostomus ruficeps</name>
    <name type="common">Chestnut-crowned babbler</name>
    <dbReference type="NCBI Taxonomy" id="9176"/>
    <lineage>
        <taxon>Eukaryota</taxon>
        <taxon>Metazoa</taxon>
        <taxon>Chordata</taxon>
        <taxon>Craniata</taxon>
        <taxon>Vertebrata</taxon>
        <taxon>Euteleostomi</taxon>
        <taxon>Archelosauria</taxon>
        <taxon>Archosauria</taxon>
        <taxon>Dinosauria</taxon>
        <taxon>Saurischia</taxon>
        <taxon>Theropoda</taxon>
        <taxon>Coelurosauria</taxon>
        <taxon>Aves</taxon>
        <taxon>Neognathae</taxon>
        <taxon>Neoaves</taxon>
        <taxon>Telluraves</taxon>
        <taxon>Australaves</taxon>
        <taxon>Passeriformes</taxon>
        <taxon>Sylvioidea</taxon>
        <taxon>Timaliidae</taxon>
        <taxon>Pomatostomus</taxon>
    </lineage>
</organism>
<feature type="region of interest" description="Disordered" evidence="2">
    <location>
        <begin position="616"/>
        <end position="635"/>
    </location>
</feature>
<dbReference type="OrthoDB" id="2017893at2759"/>
<dbReference type="InterPro" id="IPR020422">
    <property type="entry name" value="TYR_PHOSPHATASE_DUAL_dom"/>
</dbReference>
<dbReference type="PRINTS" id="PR01908">
    <property type="entry name" value="ADSPHPHTASE"/>
</dbReference>
<evidence type="ECO:0000313" key="6">
    <source>
        <dbReference type="Proteomes" id="UP000583496"/>
    </source>
</evidence>
<reference evidence="5 6" key="1">
    <citation type="submission" date="2019-09" db="EMBL/GenBank/DDBJ databases">
        <title>Bird 10,000 Genomes (B10K) Project - Family phase.</title>
        <authorList>
            <person name="Zhang G."/>
        </authorList>
    </citation>
    <scope>NUCLEOTIDE SEQUENCE [LARGE SCALE GENOMIC DNA]</scope>
    <source>
        <strain evidence="5">B10K-DU-002-71</strain>
        <tissue evidence="5">Muscle</tissue>
    </source>
</reference>
<dbReference type="Pfam" id="PF00782">
    <property type="entry name" value="DSPc"/>
    <property type="match status" value="1"/>
</dbReference>
<feature type="region of interest" description="Disordered" evidence="2">
    <location>
        <begin position="566"/>
        <end position="595"/>
    </location>
</feature>
<dbReference type="InterPro" id="IPR020405">
    <property type="entry name" value="Atypical_DUSP_subfamA"/>
</dbReference>
<dbReference type="InterPro" id="IPR000387">
    <property type="entry name" value="Tyr_Pase_dom"/>
</dbReference>
<evidence type="ECO:0000259" key="3">
    <source>
        <dbReference type="PROSITE" id="PS50054"/>
    </source>
</evidence>
<dbReference type="SUPFAM" id="SSF52799">
    <property type="entry name" value="(Phosphotyrosine protein) phosphatases II"/>
    <property type="match status" value="1"/>
</dbReference>
<feature type="region of interest" description="Disordered" evidence="2">
    <location>
        <begin position="501"/>
        <end position="534"/>
    </location>
</feature>
<feature type="region of interest" description="Disordered" evidence="2">
    <location>
        <begin position="951"/>
        <end position="1086"/>
    </location>
</feature>
<sequence>MASDRDSDSEPAVPEEEEGLDVKAVQAHYLRSPSPSRYSMISDTDTESIFMEPIHLSSAVAAKQIINEELKTKDVRVDSVCPRMLESAQQLMVEDLYNRVKEKIDDTSLFNTPCVMDLQRALMKDRLETPRDAVDEVWPNVFIAEKSVAVNKSRLKRLGITHVLNAAHGTGVYTGPSFYSGLNIQYLGIEVDDFPDMDISKHFRPAAEFLDEALLTYRGRILVSSEMGISRSAVLVAAYLMIYHHMTILEALMTLRKKRAIYPNDGFLKQLRELNEQLLEERELERSGDEEVTPSQSPLACAGTSSRLSGAGDTGSVKGAKAHSITVEEEDTSSMLGSSMSASWVEKTSWVSKHSTLITEEEEEQLYEEWRKKQGLSAKESGVHHERRTSPKPLDQEEEQSDEDVERRIHDWQCRNEKYQMEGTTREEDGECSTGGRPYPSGEFSDVESVSSFEIRTLKKQLEASSFSRMRRSRTDSMSSESTWDMWNQRLLEIEKEAAQRYHSRNKTCRERQSPETGRKERDVDEESVFSDSSCSSFYNFCQKNKDKLTPLERWKVKRIQFGFHKKDLEPSSASSPAEDGSQAGQEETEGKNLSDIDLTAYQAWKMKRQKKVGSESSKEEFVEFAKTEDSASAKKKQRRVELLERSKKILEESQSMCSWETESTMSGSIPLSAFWPSAPSASGADDAASALSMQTNHSSLSQARSCTGAMQPQMPNIPLPNLPVGPGDTISIASIQNWIANVVSETIAQKQNEILMLSRPSSAMASLSGDLGRRADDDRVSLLSAQSGSSLAASQLRQQDLRRAESQSVLSCNTSVSTRTEGTTSNMKMTQTSKPLYSLFADDVDLKKLKRKEKEMQMEMREKMSDYQIEKVIRDNKRSTLFKKKVTKAEENETEDDIEGTTNSNRRPLQADCDTTDAAVFDLSSQPAPSGALKSDTDITKWLNGLRAEREPPSYYDQTEKAREQYSRSSKVRQMDSETSSYRFCRSQRKGLDSCSSYESTGDSLRTMSRFSSASAKEDKKMYKFTRSRVSETSSRGSSPELPVFSRSPEAPFDSESPEPSTQGRVRAHHVEACEEEARSDVSEYGAKRKFTQSFSKSEEDGKKEAKVEQIEERFASRQVSQYRRSTRKEEEEEMDDDAIIAAWRSRVEETTAKLQRRREE</sequence>
<feature type="region of interest" description="Disordered" evidence="2">
    <location>
        <begin position="376"/>
        <end position="446"/>
    </location>
</feature>
<feature type="region of interest" description="Disordered" evidence="2">
    <location>
        <begin position="885"/>
        <end position="912"/>
    </location>
</feature>
<feature type="non-terminal residue" evidence="5">
    <location>
        <position position="1162"/>
    </location>
</feature>
<dbReference type="InterPro" id="IPR000340">
    <property type="entry name" value="Dual-sp_phosphatase_cat-dom"/>
</dbReference>
<dbReference type="GO" id="GO:0005737">
    <property type="term" value="C:cytoplasm"/>
    <property type="evidence" value="ECO:0007669"/>
    <property type="project" value="TreeGrafter"/>
</dbReference>
<name>A0A7L2T2D6_POMRU</name>
<feature type="compositionally biased region" description="Basic and acidic residues" evidence="2">
    <location>
        <begin position="405"/>
        <end position="427"/>
    </location>
</feature>
<proteinExistence type="inferred from homology"/>
<feature type="compositionally biased region" description="Basic and acidic residues" evidence="2">
    <location>
        <begin position="616"/>
        <end position="633"/>
    </location>
</feature>
<dbReference type="PANTHER" id="PTHR45682">
    <property type="entry name" value="AGAP008228-PA"/>
    <property type="match status" value="1"/>
</dbReference>
<dbReference type="GO" id="GO:0043409">
    <property type="term" value="P:negative regulation of MAPK cascade"/>
    <property type="evidence" value="ECO:0007669"/>
    <property type="project" value="TreeGrafter"/>
</dbReference>
<dbReference type="SMART" id="SM00195">
    <property type="entry name" value="DSPc"/>
    <property type="match status" value="1"/>
</dbReference>
<feature type="compositionally biased region" description="Polar residues" evidence="2">
    <location>
        <begin position="692"/>
        <end position="715"/>
    </location>
</feature>
<feature type="compositionally biased region" description="Basic and acidic residues" evidence="2">
    <location>
        <begin position="508"/>
        <end position="523"/>
    </location>
</feature>
<dbReference type="GO" id="GO:0008138">
    <property type="term" value="F:protein tyrosine/serine/threonine phosphatase activity"/>
    <property type="evidence" value="ECO:0007669"/>
    <property type="project" value="InterPro"/>
</dbReference>
<dbReference type="PROSITE" id="PS50054">
    <property type="entry name" value="TYR_PHOSPHATASE_DUAL"/>
    <property type="match status" value="1"/>
</dbReference>
<keyword evidence="6" id="KW-1185">Reference proteome</keyword>
<feature type="domain" description="Tyrosine specific protein phosphatases" evidence="4">
    <location>
        <begin position="201"/>
        <end position="259"/>
    </location>
</feature>